<sequence>MTYCGYYSFYCQSEAKLAMKILASAIELGSKVVPSTVLDAQQGLDPGTCEKQFLIKQRTYAGEGQTSDRMAAAAIQSALQAANLSIEDFDCLISACGTPSQVLPYDAASIYRHLGSTRRLHTFDVCMTCLSFVQALDVAKMYLDAGRYRRVIVVSSEVASVGLNDKQLESAVIFGDGAAAFLFEVKDDVSHGFEAKGISFDVKSVRFETVAEAYDFCTIPAGGSTKHIRDIKTQEQLEQYREDCLFHMDGKKLYRFVAKELRGYVDEHLSSQGLILDDIDLVIPHQASGHGLKHSQRLLGVDDSRFLNIFEDYGNQVSVSIPLAIHKAIEAGRILPGQRLLLLGTSAGMSYGSAIIEVEEWA</sequence>
<keyword evidence="1" id="KW-0808">Transferase</keyword>
<dbReference type="GO" id="GO:0044550">
    <property type="term" value="P:secondary metabolite biosynthetic process"/>
    <property type="evidence" value="ECO:0007669"/>
    <property type="project" value="TreeGrafter"/>
</dbReference>
<dbReference type="InterPro" id="IPR013751">
    <property type="entry name" value="ACP_syn_III_N"/>
</dbReference>
<dbReference type="InterPro" id="IPR016039">
    <property type="entry name" value="Thiolase-like"/>
</dbReference>
<dbReference type="Gene3D" id="3.40.47.10">
    <property type="match status" value="1"/>
</dbReference>
<reference evidence="5 6" key="1">
    <citation type="journal article" date="2011" name="PLoS Pathog.">
        <title>Dynamic evolution of pathogenicity revealed by sequencing and comparative genomics of 19 Pseudomonas syringae isolates.</title>
        <authorList>
            <person name="Baltrus D.A."/>
            <person name="Nishimura M.T."/>
            <person name="Romanchuk A."/>
            <person name="Chang J.H."/>
            <person name="Mukhtar M.S."/>
            <person name="Cherkis K."/>
            <person name="Roach J."/>
            <person name="Grant S.R."/>
            <person name="Jones C.D."/>
            <person name="Dangl J.L."/>
        </authorList>
    </citation>
    <scope>NUCLEOTIDE SEQUENCE [LARGE SCALE GENOMIC DNA]</scope>
    <source>
        <strain evidence="5 6">M301315</strain>
    </source>
</reference>
<dbReference type="GO" id="GO:0006633">
    <property type="term" value="P:fatty acid biosynthetic process"/>
    <property type="evidence" value="ECO:0007669"/>
    <property type="project" value="InterPro"/>
</dbReference>
<organism evidence="5 6">
    <name type="scientific">Pseudomonas amygdali pv. lachrymans str. M301315</name>
    <dbReference type="NCBI Taxonomy" id="629260"/>
    <lineage>
        <taxon>Bacteria</taxon>
        <taxon>Pseudomonadati</taxon>
        <taxon>Pseudomonadota</taxon>
        <taxon>Gammaproteobacteria</taxon>
        <taxon>Pseudomonadales</taxon>
        <taxon>Pseudomonadaceae</taxon>
        <taxon>Pseudomonas</taxon>
        <taxon>Pseudomonas amygdali</taxon>
    </lineage>
</organism>
<dbReference type="SUPFAM" id="SSF53901">
    <property type="entry name" value="Thiolase-like"/>
    <property type="match status" value="1"/>
</dbReference>
<dbReference type="EMBL" id="CP031226">
    <property type="protein sequence ID" value="AXH59663.1"/>
    <property type="molecule type" value="Genomic_DNA"/>
</dbReference>
<dbReference type="Proteomes" id="UP000006426">
    <property type="component" value="Plasmid pmppla107"/>
</dbReference>
<dbReference type="PANTHER" id="PTHR34069:SF2">
    <property type="entry name" value="BETA-KETOACYL-[ACYL-CARRIER-PROTEIN] SYNTHASE III"/>
    <property type="match status" value="1"/>
</dbReference>
<evidence type="ECO:0000313" key="6">
    <source>
        <dbReference type="Proteomes" id="UP000006426"/>
    </source>
</evidence>
<evidence type="ECO:0000313" key="5">
    <source>
        <dbReference type="EMBL" id="AXH59663.1"/>
    </source>
</evidence>
<dbReference type="AlphaFoldDB" id="A0AAD0M7J0"/>
<dbReference type="GO" id="GO:0004315">
    <property type="term" value="F:3-oxoacyl-[acyl-carrier-protein] synthase activity"/>
    <property type="evidence" value="ECO:0007669"/>
    <property type="project" value="InterPro"/>
</dbReference>
<accession>A0AAD0M7J0</accession>
<dbReference type="PANTHER" id="PTHR34069">
    <property type="entry name" value="3-OXOACYL-[ACYL-CARRIER-PROTEIN] SYNTHASE 3"/>
    <property type="match status" value="1"/>
</dbReference>
<feature type="domain" description="Beta-ketoacyl-[acyl-carrier-protein] synthase III C-terminal" evidence="3">
    <location>
        <begin position="270"/>
        <end position="357"/>
    </location>
</feature>
<keyword evidence="2" id="KW-0012">Acyltransferase</keyword>
<gene>
    <name evidence="5" type="ORF">PLA107_031045</name>
</gene>
<dbReference type="Pfam" id="PF08545">
    <property type="entry name" value="ACP_syn_III"/>
    <property type="match status" value="1"/>
</dbReference>
<proteinExistence type="predicted"/>
<dbReference type="InterPro" id="IPR013747">
    <property type="entry name" value="ACP_syn_III_C"/>
</dbReference>
<evidence type="ECO:0000256" key="2">
    <source>
        <dbReference type="ARBA" id="ARBA00023315"/>
    </source>
</evidence>
<dbReference type="Pfam" id="PF08541">
    <property type="entry name" value="ACP_syn_III_C"/>
    <property type="match status" value="1"/>
</dbReference>
<geneLocation type="plasmid" evidence="6">
    <name>pmppla107</name>
</geneLocation>
<protein>
    <submittedName>
        <fullName evidence="5">3-oxoacyl-ACP synthase</fullName>
    </submittedName>
</protein>
<dbReference type="CDD" id="cd00830">
    <property type="entry name" value="KAS_III"/>
    <property type="match status" value="1"/>
</dbReference>
<name>A0AAD0M7J0_PSEAV</name>
<evidence type="ECO:0000259" key="3">
    <source>
        <dbReference type="Pfam" id="PF08541"/>
    </source>
</evidence>
<evidence type="ECO:0000256" key="1">
    <source>
        <dbReference type="ARBA" id="ARBA00022679"/>
    </source>
</evidence>
<evidence type="ECO:0000259" key="4">
    <source>
        <dbReference type="Pfam" id="PF08545"/>
    </source>
</evidence>
<feature type="domain" description="Beta-ketoacyl-[acyl-carrier-protein] synthase III N-terminal" evidence="4">
    <location>
        <begin position="123"/>
        <end position="190"/>
    </location>
</feature>
<keyword evidence="5" id="KW-0614">Plasmid</keyword>